<proteinExistence type="predicted"/>
<dbReference type="RefSeq" id="WP_109873763.1">
    <property type="nucleotide sequence ID" value="NZ_QGNA01000010.1"/>
</dbReference>
<dbReference type="Pfam" id="PF03476">
    <property type="entry name" value="MOSC_N"/>
    <property type="match status" value="1"/>
</dbReference>
<evidence type="ECO:0000313" key="2">
    <source>
        <dbReference type="EMBL" id="PWS33953.1"/>
    </source>
</evidence>
<dbReference type="SUPFAM" id="SSF50800">
    <property type="entry name" value="PK beta-barrel domain-like"/>
    <property type="match status" value="1"/>
</dbReference>
<dbReference type="AlphaFoldDB" id="A0A317F6D4"/>
<dbReference type="InterPro" id="IPR005303">
    <property type="entry name" value="MOCOS_middle"/>
</dbReference>
<dbReference type="GO" id="GO:0030170">
    <property type="term" value="F:pyridoxal phosphate binding"/>
    <property type="evidence" value="ECO:0007669"/>
    <property type="project" value="InterPro"/>
</dbReference>
<dbReference type="Gene3D" id="2.40.33.20">
    <property type="entry name" value="PK beta-barrel domain-like"/>
    <property type="match status" value="1"/>
</dbReference>
<name>A0A317F6D4_9PROT</name>
<dbReference type="Pfam" id="PF03473">
    <property type="entry name" value="MOSC"/>
    <property type="match status" value="1"/>
</dbReference>
<gene>
    <name evidence="2" type="ORF">DFH01_27580</name>
</gene>
<keyword evidence="3" id="KW-1185">Reference proteome</keyword>
<dbReference type="GO" id="GO:0030151">
    <property type="term" value="F:molybdenum ion binding"/>
    <property type="evidence" value="ECO:0007669"/>
    <property type="project" value="InterPro"/>
</dbReference>
<dbReference type="InterPro" id="IPR011037">
    <property type="entry name" value="Pyrv_Knase-like_insert_dom_sf"/>
</dbReference>
<dbReference type="InterPro" id="IPR005302">
    <property type="entry name" value="MoCF_Sase_C"/>
</dbReference>
<dbReference type="OrthoDB" id="581532at2"/>
<reference evidence="3" key="1">
    <citation type="submission" date="2018-05" db="EMBL/GenBank/DDBJ databases">
        <authorList>
            <person name="Du Z."/>
            <person name="Wang X."/>
        </authorList>
    </citation>
    <scope>NUCLEOTIDE SEQUENCE [LARGE SCALE GENOMIC DNA]</scope>
    <source>
        <strain evidence="3">CQN31</strain>
    </source>
</reference>
<dbReference type="PROSITE" id="PS51340">
    <property type="entry name" value="MOSC"/>
    <property type="match status" value="1"/>
</dbReference>
<dbReference type="EMBL" id="QGNA01000010">
    <property type="protein sequence ID" value="PWS33953.1"/>
    <property type="molecule type" value="Genomic_DNA"/>
</dbReference>
<evidence type="ECO:0000313" key="3">
    <source>
        <dbReference type="Proteomes" id="UP000245765"/>
    </source>
</evidence>
<organism evidence="2 3">
    <name type="scientific">Falsiroseomonas bella</name>
    <dbReference type="NCBI Taxonomy" id="2184016"/>
    <lineage>
        <taxon>Bacteria</taxon>
        <taxon>Pseudomonadati</taxon>
        <taxon>Pseudomonadota</taxon>
        <taxon>Alphaproteobacteria</taxon>
        <taxon>Acetobacterales</taxon>
        <taxon>Roseomonadaceae</taxon>
        <taxon>Falsiroseomonas</taxon>
    </lineage>
</organism>
<accession>A0A317F6D4</accession>
<protein>
    <submittedName>
        <fullName evidence="2">MOSC domain-containing protein</fullName>
    </submittedName>
</protein>
<feature type="domain" description="MOSC" evidence="1">
    <location>
        <begin position="109"/>
        <end position="249"/>
    </location>
</feature>
<evidence type="ECO:0000259" key="1">
    <source>
        <dbReference type="PROSITE" id="PS51340"/>
    </source>
</evidence>
<dbReference type="Proteomes" id="UP000245765">
    <property type="component" value="Unassembled WGS sequence"/>
</dbReference>
<comment type="caution">
    <text evidence="2">The sequence shown here is derived from an EMBL/GenBank/DDBJ whole genome shotgun (WGS) entry which is preliminary data.</text>
</comment>
<dbReference type="GO" id="GO:0003824">
    <property type="term" value="F:catalytic activity"/>
    <property type="evidence" value="ECO:0007669"/>
    <property type="project" value="InterPro"/>
</dbReference>
<sequence>MRVERIARYPVKGLSPEYMETVELTAGQGLPHDRRFAFAQGDGAFDPAAPKWLPKRNFACLAVNAGIAAIHAAYDPHANTLLLSAGEARLAADLSTAEGRQAAEDWLAARMGDEARGRLRLAEVPGHAFTDIPDKAVSLIGLASIAELGERAGMALDPLRFRANLLISGAAPFAELDWVGREALLGKARLRIFKRIQRCAATEVNPDTAERDAKPPLWLRKQYGHADMGVYATVLEGGSVAVGDSLELLG</sequence>